<protein>
    <submittedName>
        <fullName evidence="1">Uncharacterized protein</fullName>
    </submittedName>
</protein>
<dbReference type="EMBL" id="GBXM01033126">
    <property type="protein sequence ID" value="JAH75451.1"/>
    <property type="molecule type" value="Transcribed_RNA"/>
</dbReference>
<reference evidence="1" key="2">
    <citation type="journal article" date="2015" name="Fish Shellfish Immunol.">
        <title>Early steps in the European eel (Anguilla anguilla)-Vibrio vulnificus interaction in the gills: Role of the RtxA13 toxin.</title>
        <authorList>
            <person name="Callol A."/>
            <person name="Pajuelo D."/>
            <person name="Ebbesson L."/>
            <person name="Teles M."/>
            <person name="MacKenzie S."/>
            <person name="Amaro C."/>
        </authorList>
    </citation>
    <scope>NUCLEOTIDE SEQUENCE</scope>
</reference>
<reference evidence="1" key="1">
    <citation type="submission" date="2014-11" db="EMBL/GenBank/DDBJ databases">
        <authorList>
            <person name="Amaro Gonzalez C."/>
        </authorList>
    </citation>
    <scope>NUCLEOTIDE SEQUENCE</scope>
</reference>
<evidence type="ECO:0000313" key="1">
    <source>
        <dbReference type="EMBL" id="JAH75451.1"/>
    </source>
</evidence>
<accession>A0A0E9VBR2</accession>
<organism evidence="1">
    <name type="scientific">Anguilla anguilla</name>
    <name type="common">European freshwater eel</name>
    <name type="synonym">Muraena anguilla</name>
    <dbReference type="NCBI Taxonomy" id="7936"/>
    <lineage>
        <taxon>Eukaryota</taxon>
        <taxon>Metazoa</taxon>
        <taxon>Chordata</taxon>
        <taxon>Craniata</taxon>
        <taxon>Vertebrata</taxon>
        <taxon>Euteleostomi</taxon>
        <taxon>Actinopterygii</taxon>
        <taxon>Neopterygii</taxon>
        <taxon>Teleostei</taxon>
        <taxon>Anguilliformes</taxon>
        <taxon>Anguillidae</taxon>
        <taxon>Anguilla</taxon>
    </lineage>
</organism>
<name>A0A0E9VBR2_ANGAN</name>
<proteinExistence type="predicted"/>
<sequence length="14" mass="1693">MKTLERCKAEFLHS</sequence>